<dbReference type="RefSeq" id="WP_109608173.1">
    <property type="nucleotide sequence ID" value="NZ_QGHA01000004.1"/>
</dbReference>
<feature type="transmembrane region" description="Helical" evidence="1">
    <location>
        <begin position="98"/>
        <end position="115"/>
    </location>
</feature>
<evidence type="ECO:0000256" key="1">
    <source>
        <dbReference type="SAM" id="Phobius"/>
    </source>
</evidence>
<feature type="transmembrane region" description="Helical" evidence="1">
    <location>
        <begin position="127"/>
        <end position="146"/>
    </location>
</feature>
<keyword evidence="1" id="KW-0812">Transmembrane</keyword>
<dbReference type="GO" id="GO:0046521">
    <property type="term" value="P:sphingoid catabolic process"/>
    <property type="evidence" value="ECO:0007669"/>
    <property type="project" value="TreeGrafter"/>
</dbReference>
<dbReference type="EMBL" id="QGHA01000004">
    <property type="protein sequence ID" value="PWK77630.1"/>
    <property type="molecule type" value="Genomic_DNA"/>
</dbReference>
<dbReference type="InterPro" id="IPR009305">
    <property type="entry name" value="Mpo1-like"/>
</dbReference>
<gene>
    <name evidence="2" type="ORF">LX99_02507</name>
</gene>
<dbReference type="Pfam" id="PF06127">
    <property type="entry name" value="Mpo1-like"/>
    <property type="match status" value="1"/>
</dbReference>
<reference evidence="2 3" key="1">
    <citation type="submission" date="2018-05" db="EMBL/GenBank/DDBJ databases">
        <title>Genomic Encyclopedia of Archaeal and Bacterial Type Strains, Phase II (KMG-II): from individual species to whole genera.</title>
        <authorList>
            <person name="Goeker M."/>
        </authorList>
    </citation>
    <scope>NUCLEOTIDE SEQUENCE [LARGE SCALE GENOMIC DNA]</scope>
    <source>
        <strain evidence="2 3">DSM 19975</strain>
    </source>
</reference>
<protein>
    <submittedName>
        <fullName evidence="2">Uncharacterized protein DUF962</fullName>
    </submittedName>
</protein>
<keyword evidence="1" id="KW-0472">Membrane</keyword>
<dbReference type="Proteomes" id="UP000245678">
    <property type="component" value="Unassembled WGS sequence"/>
</dbReference>
<organism evidence="2 3">
    <name type="scientific">Mucilaginibacter oryzae</name>
    <dbReference type="NCBI Taxonomy" id="468058"/>
    <lineage>
        <taxon>Bacteria</taxon>
        <taxon>Pseudomonadati</taxon>
        <taxon>Bacteroidota</taxon>
        <taxon>Sphingobacteriia</taxon>
        <taxon>Sphingobacteriales</taxon>
        <taxon>Sphingobacteriaceae</taxon>
        <taxon>Mucilaginibacter</taxon>
    </lineage>
</organism>
<keyword evidence="3" id="KW-1185">Reference proteome</keyword>
<name>A0A316HCC9_9SPHI</name>
<evidence type="ECO:0000313" key="3">
    <source>
        <dbReference type="Proteomes" id="UP000245678"/>
    </source>
</evidence>
<dbReference type="GO" id="GO:0016020">
    <property type="term" value="C:membrane"/>
    <property type="evidence" value="ECO:0007669"/>
    <property type="project" value="GOC"/>
</dbReference>
<dbReference type="PANTHER" id="PTHR28026:SF9">
    <property type="entry name" value="2-HYDROXY-PALMITIC ACID DIOXYGENASE MPO1"/>
    <property type="match status" value="1"/>
</dbReference>
<comment type="caution">
    <text evidence="2">The sequence shown here is derived from an EMBL/GenBank/DDBJ whole genome shotgun (WGS) entry which is preliminary data.</text>
</comment>
<proteinExistence type="predicted"/>
<feature type="transmembrane region" description="Helical" evidence="1">
    <location>
        <begin position="43"/>
        <end position="63"/>
    </location>
</feature>
<evidence type="ECO:0000313" key="2">
    <source>
        <dbReference type="EMBL" id="PWK77630.1"/>
    </source>
</evidence>
<accession>A0A316HCC9</accession>
<keyword evidence="1" id="KW-1133">Transmembrane helix</keyword>
<sequence>MAIKKSNTPNKPAAKTSVHIDERPVDRYFRDYAAGHQDPVNKLIHYFCIPLLGFSLFGLIWAIPFPHLGFLGIYNGYFNWASFVIAIAIYFYLKLSPVISYFILFILLGFSYAIMELVNWQQTGGPAMWELCLLVFIPSLSALLIGNTREVNYPQNGLNAKSLIIAPAYLLNQLLNKLRIKN</sequence>
<dbReference type="AlphaFoldDB" id="A0A316HCC9"/>
<feature type="transmembrane region" description="Helical" evidence="1">
    <location>
        <begin position="70"/>
        <end position="92"/>
    </location>
</feature>
<dbReference type="PANTHER" id="PTHR28026">
    <property type="entry name" value="DUF962 DOMAIN PROTEIN (AFU_ORTHOLOGUE AFUA_8G05310)"/>
    <property type="match status" value="1"/>
</dbReference>